<feature type="domain" description="CusB-like beta-barrel" evidence="3">
    <location>
        <begin position="196"/>
        <end position="267"/>
    </location>
</feature>
<dbReference type="Gene3D" id="2.40.50.100">
    <property type="match status" value="1"/>
</dbReference>
<dbReference type="NCBIfam" id="TIGR01730">
    <property type="entry name" value="RND_mfp"/>
    <property type="match status" value="1"/>
</dbReference>
<keyword evidence="2" id="KW-0732">Signal</keyword>
<dbReference type="GO" id="GO:1990281">
    <property type="term" value="C:efflux pump complex"/>
    <property type="evidence" value="ECO:0007669"/>
    <property type="project" value="TreeGrafter"/>
</dbReference>
<proteinExistence type="inferred from homology"/>
<feature type="chain" id="PRO_5007578545" evidence="2">
    <location>
        <begin position="22"/>
        <end position="281"/>
    </location>
</feature>
<comment type="similarity">
    <text evidence="1">Belongs to the membrane fusion protein (MFP) (TC 8.A.1) family.</text>
</comment>
<dbReference type="RefSeq" id="WP_067329113.1">
    <property type="nucleotide sequence ID" value="NZ_LNKT01000003.1"/>
</dbReference>
<reference evidence="5 6" key="1">
    <citation type="submission" date="2015-11" db="EMBL/GenBank/DDBJ databases">
        <title>Draft genome of Sulfurovum riftiae 1812E, a member of the Epsilonproteobacteria isolated from the tube of the deep-sea hydrothermal vent tubewom Riftia pachyptila.</title>
        <authorList>
            <person name="Vetriani C."/>
            <person name="Giovannelli D."/>
        </authorList>
    </citation>
    <scope>NUCLEOTIDE SEQUENCE [LARGE SCALE GENOMIC DNA]</scope>
    <source>
        <strain evidence="5 6">1812E</strain>
    </source>
</reference>
<name>A0A151CI34_9BACT</name>
<dbReference type="SUPFAM" id="SSF111369">
    <property type="entry name" value="HlyD-like secretion proteins"/>
    <property type="match status" value="1"/>
</dbReference>
<dbReference type="InterPro" id="IPR058647">
    <property type="entry name" value="BSH_CzcB-like"/>
</dbReference>
<dbReference type="STRING" id="1630136.AS592_11930"/>
<dbReference type="Pfam" id="PF25954">
    <property type="entry name" value="Beta-barrel_RND_2"/>
    <property type="match status" value="1"/>
</dbReference>
<dbReference type="OrthoDB" id="9806939at2"/>
<dbReference type="Gene3D" id="2.40.30.170">
    <property type="match status" value="1"/>
</dbReference>
<evidence type="ECO:0000313" key="6">
    <source>
        <dbReference type="Proteomes" id="UP000075359"/>
    </source>
</evidence>
<dbReference type="EMBL" id="LNKT01000003">
    <property type="protein sequence ID" value="KYJ87202.1"/>
    <property type="molecule type" value="Genomic_DNA"/>
</dbReference>
<evidence type="ECO:0000259" key="4">
    <source>
        <dbReference type="Pfam" id="PF25973"/>
    </source>
</evidence>
<evidence type="ECO:0000259" key="3">
    <source>
        <dbReference type="Pfam" id="PF25954"/>
    </source>
</evidence>
<protein>
    <submittedName>
        <fullName evidence="5">Acriflavin resistance protein</fullName>
    </submittedName>
</protein>
<evidence type="ECO:0000256" key="1">
    <source>
        <dbReference type="ARBA" id="ARBA00009477"/>
    </source>
</evidence>
<keyword evidence="6" id="KW-1185">Reference proteome</keyword>
<dbReference type="Pfam" id="PF25973">
    <property type="entry name" value="BSH_CzcB"/>
    <property type="match status" value="1"/>
</dbReference>
<evidence type="ECO:0000313" key="5">
    <source>
        <dbReference type="EMBL" id="KYJ87202.1"/>
    </source>
</evidence>
<organism evidence="5 6">
    <name type="scientific">Sulfurovum riftiae</name>
    <dbReference type="NCBI Taxonomy" id="1630136"/>
    <lineage>
        <taxon>Bacteria</taxon>
        <taxon>Pseudomonadati</taxon>
        <taxon>Campylobacterota</taxon>
        <taxon>Epsilonproteobacteria</taxon>
        <taxon>Campylobacterales</taxon>
        <taxon>Sulfurovaceae</taxon>
        <taxon>Sulfurovum</taxon>
    </lineage>
</organism>
<feature type="domain" description="CzcB-like barrel-sandwich hybrid" evidence="4">
    <location>
        <begin position="37"/>
        <end position="182"/>
    </location>
</feature>
<dbReference type="AlphaFoldDB" id="A0A151CI34"/>
<dbReference type="Proteomes" id="UP000075359">
    <property type="component" value="Unassembled WGS sequence"/>
</dbReference>
<dbReference type="InterPro" id="IPR058792">
    <property type="entry name" value="Beta-barrel_RND_2"/>
</dbReference>
<accession>A0A151CI34</accession>
<dbReference type="GO" id="GO:0015562">
    <property type="term" value="F:efflux transmembrane transporter activity"/>
    <property type="evidence" value="ECO:0007669"/>
    <property type="project" value="TreeGrafter"/>
</dbReference>
<gene>
    <name evidence="5" type="ORF">AS592_11930</name>
</gene>
<dbReference type="PANTHER" id="PTHR30469:SF15">
    <property type="entry name" value="HLYD FAMILY OF SECRETION PROTEINS"/>
    <property type="match status" value="1"/>
</dbReference>
<comment type="caution">
    <text evidence="5">The sequence shown here is derived from an EMBL/GenBank/DDBJ whole genome shotgun (WGS) entry which is preliminary data.</text>
</comment>
<dbReference type="InterPro" id="IPR006143">
    <property type="entry name" value="RND_pump_MFP"/>
</dbReference>
<dbReference type="PANTHER" id="PTHR30469">
    <property type="entry name" value="MULTIDRUG RESISTANCE PROTEIN MDTA"/>
    <property type="match status" value="1"/>
</dbReference>
<sequence length="281" mass="31847">MKKSLLTALLLFSLPATGLFANTINITGTIVSDNQKYIGARYMGYVKEVFVNIGDRVKREDDLFIMDSAEFDILKEQANLALEQAEILTDVYRSKLDEIRRNKALLTRNKNSSFNFEDMNENLSITAEHTQSMLKAMQAIVKSASQKAKEVSIISHYLEVKAPSNGIIVQKNLHVGDMVMPGFPVMVLVDLDHLEIEAQVSESDLLKINEGDFVKFKIPSIRYKGRGRIKSIVPSANPMTHTFTIRIKFKKDSEKIYPGMYAKIELEYDPAVYEKHFADSK</sequence>
<feature type="signal peptide" evidence="2">
    <location>
        <begin position="1"/>
        <end position="21"/>
    </location>
</feature>
<evidence type="ECO:0000256" key="2">
    <source>
        <dbReference type="SAM" id="SignalP"/>
    </source>
</evidence>